<name>A0A1V9XJ76_9ACAR</name>
<evidence type="ECO:0000256" key="4">
    <source>
        <dbReference type="ARBA" id="ARBA00022777"/>
    </source>
</evidence>
<evidence type="ECO:0000256" key="1">
    <source>
        <dbReference type="ARBA" id="ARBA00022527"/>
    </source>
</evidence>
<gene>
    <name evidence="9" type="ORF">BIW11_09753</name>
</gene>
<dbReference type="InterPro" id="IPR000719">
    <property type="entry name" value="Prot_kinase_dom"/>
</dbReference>
<keyword evidence="3" id="KW-0547">Nucleotide-binding</keyword>
<dbReference type="Gene3D" id="1.10.510.10">
    <property type="entry name" value="Transferase(Phosphotransferase) domain 1"/>
    <property type="match status" value="1"/>
</dbReference>
<dbReference type="EMBL" id="MNPL01009992">
    <property type="protein sequence ID" value="OQR73408.1"/>
    <property type="molecule type" value="Genomic_DNA"/>
</dbReference>
<dbReference type="AlphaFoldDB" id="A0A1V9XJ76"/>
<dbReference type="Proteomes" id="UP000192247">
    <property type="component" value="Unassembled WGS sequence"/>
</dbReference>
<dbReference type="GO" id="GO:0005524">
    <property type="term" value="F:ATP binding"/>
    <property type="evidence" value="ECO:0007669"/>
    <property type="project" value="UniProtKB-KW"/>
</dbReference>
<comment type="catalytic activity">
    <reaction evidence="7">
        <text>L-seryl-[protein] + ATP = O-phospho-L-seryl-[protein] + ADP + H(+)</text>
        <dbReference type="Rhea" id="RHEA:17989"/>
        <dbReference type="Rhea" id="RHEA-COMP:9863"/>
        <dbReference type="Rhea" id="RHEA-COMP:11604"/>
        <dbReference type="ChEBI" id="CHEBI:15378"/>
        <dbReference type="ChEBI" id="CHEBI:29999"/>
        <dbReference type="ChEBI" id="CHEBI:30616"/>
        <dbReference type="ChEBI" id="CHEBI:83421"/>
        <dbReference type="ChEBI" id="CHEBI:456216"/>
        <dbReference type="EC" id="2.7.11.1"/>
    </reaction>
</comment>
<dbReference type="STRING" id="418985.A0A1V9XJ76"/>
<evidence type="ECO:0000256" key="5">
    <source>
        <dbReference type="ARBA" id="ARBA00022840"/>
    </source>
</evidence>
<evidence type="ECO:0000256" key="7">
    <source>
        <dbReference type="ARBA" id="ARBA00048679"/>
    </source>
</evidence>
<reference evidence="9 10" key="1">
    <citation type="journal article" date="2017" name="Gigascience">
        <title>Draft genome of the honey bee ectoparasitic mite, Tropilaelaps mercedesae, is shaped by the parasitic life history.</title>
        <authorList>
            <person name="Dong X."/>
            <person name="Armstrong S.D."/>
            <person name="Xia D."/>
            <person name="Makepeace B.L."/>
            <person name="Darby A.C."/>
            <person name="Kadowaki T."/>
        </authorList>
    </citation>
    <scope>NUCLEOTIDE SEQUENCE [LARGE SCALE GENOMIC DNA]</scope>
    <source>
        <strain evidence="9">Wuxi-XJTLU</strain>
    </source>
</reference>
<accession>A0A1V9XJ76</accession>
<dbReference type="OrthoDB" id="193931at2759"/>
<keyword evidence="10" id="KW-1185">Reference proteome</keyword>
<proteinExistence type="predicted"/>
<feature type="domain" description="Protein kinase" evidence="8">
    <location>
        <begin position="1"/>
        <end position="84"/>
    </location>
</feature>
<keyword evidence="4 9" id="KW-0418">Kinase</keyword>
<keyword evidence="2" id="KW-0808">Transferase</keyword>
<evidence type="ECO:0000256" key="6">
    <source>
        <dbReference type="ARBA" id="ARBA00047899"/>
    </source>
</evidence>
<evidence type="ECO:0000313" key="9">
    <source>
        <dbReference type="EMBL" id="OQR73408.1"/>
    </source>
</evidence>
<protein>
    <submittedName>
        <fullName evidence="9">Aurora kinase A-A-like</fullName>
    </submittedName>
</protein>
<dbReference type="PROSITE" id="PS50011">
    <property type="entry name" value="PROTEIN_KINASE_DOM"/>
    <property type="match status" value="1"/>
</dbReference>
<evidence type="ECO:0000259" key="8">
    <source>
        <dbReference type="PROSITE" id="PS50011"/>
    </source>
</evidence>
<dbReference type="InParanoid" id="A0A1V9XJ76"/>
<dbReference type="SUPFAM" id="SSF56112">
    <property type="entry name" value="Protein kinase-like (PK-like)"/>
    <property type="match status" value="1"/>
</dbReference>
<comment type="catalytic activity">
    <reaction evidence="6">
        <text>L-threonyl-[protein] + ATP = O-phospho-L-threonyl-[protein] + ADP + H(+)</text>
        <dbReference type="Rhea" id="RHEA:46608"/>
        <dbReference type="Rhea" id="RHEA-COMP:11060"/>
        <dbReference type="Rhea" id="RHEA-COMP:11605"/>
        <dbReference type="ChEBI" id="CHEBI:15378"/>
        <dbReference type="ChEBI" id="CHEBI:30013"/>
        <dbReference type="ChEBI" id="CHEBI:30616"/>
        <dbReference type="ChEBI" id="CHEBI:61977"/>
        <dbReference type="ChEBI" id="CHEBI:456216"/>
        <dbReference type="EC" id="2.7.11.1"/>
    </reaction>
</comment>
<dbReference type="GO" id="GO:0004674">
    <property type="term" value="F:protein serine/threonine kinase activity"/>
    <property type="evidence" value="ECO:0007669"/>
    <property type="project" value="UniProtKB-KW"/>
</dbReference>
<organism evidence="9 10">
    <name type="scientific">Tropilaelaps mercedesae</name>
    <dbReference type="NCBI Taxonomy" id="418985"/>
    <lineage>
        <taxon>Eukaryota</taxon>
        <taxon>Metazoa</taxon>
        <taxon>Ecdysozoa</taxon>
        <taxon>Arthropoda</taxon>
        <taxon>Chelicerata</taxon>
        <taxon>Arachnida</taxon>
        <taxon>Acari</taxon>
        <taxon>Parasitiformes</taxon>
        <taxon>Mesostigmata</taxon>
        <taxon>Gamasina</taxon>
        <taxon>Dermanyssoidea</taxon>
        <taxon>Laelapidae</taxon>
        <taxon>Tropilaelaps</taxon>
    </lineage>
</organism>
<evidence type="ECO:0000256" key="2">
    <source>
        <dbReference type="ARBA" id="ARBA00022679"/>
    </source>
</evidence>
<keyword evidence="5" id="KW-0067">ATP-binding</keyword>
<comment type="caution">
    <text evidence="9">The sequence shown here is derived from an EMBL/GenBank/DDBJ whole genome shotgun (WGS) entry which is preliminary data.</text>
</comment>
<dbReference type="InterPro" id="IPR030616">
    <property type="entry name" value="Aur-like"/>
</dbReference>
<evidence type="ECO:0000256" key="3">
    <source>
        <dbReference type="ARBA" id="ARBA00022741"/>
    </source>
</evidence>
<evidence type="ECO:0000313" key="10">
    <source>
        <dbReference type="Proteomes" id="UP000192247"/>
    </source>
</evidence>
<dbReference type="PANTHER" id="PTHR24350">
    <property type="entry name" value="SERINE/THREONINE-PROTEIN KINASE IAL-RELATED"/>
    <property type="match status" value="1"/>
</dbReference>
<sequence length="103" mass="11462">MLANAKYDNRVDVWCLGVLLFELLTGAPPFKQKTDRLTFKAIASGVITYPTHMDPDAKNLISQLCSVDPEKRPSVDEIARHPWLEKYAPLDDSLTTSDLGSSI</sequence>
<dbReference type="Pfam" id="PF00069">
    <property type="entry name" value="Pkinase"/>
    <property type="match status" value="1"/>
</dbReference>
<keyword evidence="1" id="KW-0723">Serine/threonine-protein kinase</keyword>
<dbReference type="InterPro" id="IPR011009">
    <property type="entry name" value="Kinase-like_dom_sf"/>
</dbReference>